<organism evidence="1 2">
    <name type="scientific">Sodiomyces alkalinus (strain CBS 110278 / VKM F-3762 / F11)</name>
    <name type="common">Alkaliphilic filamentous fungus</name>
    <dbReference type="NCBI Taxonomy" id="1314773"/>
    <lineage>
        <taxon>Eukaryota</taxon>
        <taxon>Fungi</taxon>
        <taxon>Dikarya</taxon>
        <taxon>Ascomycota</taxon>
        <taxon>Pezizomycotina</taxon>
        <taxon>Sordariomycetes</taxon>
        <taxon>Hypocreomycetidae</taxon>
        <taxon>Glomerellales</taxon>
        <taxon>Plectosphaerellaceae</taxon>
        <taxon>Sodiomyces</taxon>
    </lineage>
</organism>
<sequence length="92" mass="10663">MIRSIEKGSLLQFFLLPRSSCTEVIYVYEGNGEITHVCTYTSLETWGWIFLVPTVPRRRERSSRFVLQQGRPFAMEVVEIRISVLSVSCQAY</sequence>
<dbReference type="RefSeq" id="XP_028467655.1">
    <property type="nucleotide sequence ID" value="XM_028606776.1"/>
</dbReference>
<dbReference type="EMBL" id="ML119053">
    <property type="protein sequence ID" value="ROT39849.1"/>
    <property type="molecule type" value="Genomic_DNA"/>
</dbReference>
<dbReference type="GeneID" id="39575254"/>
<protein>
    <submittedName>
        <fullName evidence="1">Uncharacterized protein</fullName>
    </submittedName>
</protein>
<accession>A0A3N2PZ92</accession>
<name>A0A3N2PZ92_SODAK</name>
<reference evidence="1 2" key="1">
    <citation type="journal article" date="2018" name="Mol. Ecol.">
        <title>The obligate alkalophilic soda-lake fungus Sodiomyces alkalinus has shifted to a protein diet.</title>
        <authorList>
            <person name="Grum-Grzhimaylo A.A."/>
            <person name="Falkoski D.L."/>
            <person name="van den Heuvel J."/>
            <person name="Valero-Jimenez C.A."/>
            <person name="Min B."/>
            <person name="Choi I.G."/>
            <person name="Lipzen A."/>
            <person name="Daum C.G."/>
            <person name="Aanen D.K."/>
            <person name="Tsang A."/>
            <person name="Henrissat B."/>
            <person name="Bilanenko E.N."/>
            <person name="de Vries R.P."/>
            <person name="van Kan J.A.L."/>
            <person name="Grigoriev I.V."/>
            <person name="Debets A.J.M."/>
        </authorList>
    </citation>
    <scope>NUCLEOTIDE SEQUENCE [LARGE SCALE GENOMIC DNA]</scope>
    <source>
        <strain evidence="1 2">F11</strain>
    </source>
</reference>
<evidence type="ECO:0000313" key="2">
    <source>
        <dbReference type="Proteomes" id="UP000272025"/>
    </source>
</evidence>
<proteinExistence type="predicted"/>
<keyword evidence="2" id="KW-1185">Reference proteome</keyword>
<dbReference type="AlphaFoldDB" id="A0A3N2PZ92"/>
<gene>
    <name evidence="1" type="ORF">SODALDRAFT_139261</name>
</gene>
<evidence type="ECO:0000313" key="1">
    <source>
        <dbReference type="EMBL" id="ROT39849.1"/>
    </source>
</evidence>
<dbReference type="Proteomes" id="UP000272025">
    <property type="component" value="Unassembled WGS sequence"/>
</dbReference>